<proteinExistence type="predicted"/>
<sequence length="177" mass="20212">MNLQEFARRGLPHLVYVGLATSPTRGLKVRRTNHEHPAEKQRQPFYIALAFDDNVDRTVRFATLFRYSTRSTDDEEILSYRDINLLAEALFSSILGAYTASHQLELVQSCIYGDPTEVLSWYGACGHLRLVEPPLQKMSNFIQQHQQSSFISAGRKFRPNYEDASPGLGYPQAYQQP</sequence>
<organism evidence="1 2">
    <name type="scientific">Aspergillus sydowii CBS 593.65</name>
    <dbReference type="NCBI Taxonomy" id="1036612"/>
    <lineage>
        <taxon>Eukaryota</taxon>
        <taxon>Fungi</taxon>
        <taxon>Dikarya</taxon>
        <taxon>Ascomycota</taxon>
        <taxon>Pezizomycotina</taxon>
        <taxon>Eurotiomycetes</taxon>
        <taxon>Eurotiomycetidae</taxon>
        <taxon>Eurotiales</taxon>
        <taxon>Aspergillaceae</taxon>
        <taxon>Aspergillus</taxon>
        <taxon>Aspergillus subgen. Nidulantes</taxon>
    </lineage>
</organism>
<dbReference type="RefSeq" id="XP_040701478.1">
    <property type="nucleotide sequence ID" value="XM_040839874.1"/>
</dbReference>
<dbReference type="EMBL" id="KV878588">
    <property type="protein sequence ID" value="OJJ57672.1"/>
    <property type="molecule type" value="Genomic_DNA"/>
</dbReference>
<gene>
    <name evidence="1" type="ORF">ASPSYDRAFT_1071303</name>
</gene>
<keyword evidence="2" id="KW-1185">Reference proteome</keyword>
<evidence type="ECO:0000313" key="2">
    <source>
        <dbReference type="Proteomes" id="UP000184356"/>
    </source>
</evidence>
<dbReference type="AlphaFoldDB" id="A0A1L9TE23"/>
<evidence type="ECO:0000313" key="1">
    <source>
        <dbReference type="EMBL" id="OJJ57672.1"/>
    </source>
</evidence>
<accession>A0A1L9TE23</accession>
<reference evidence="2" key="1">
    <citation type="journal article" date="2017" name="Genome Biol.">
        <title>Comparative genomics reveals high biological diversity and specific adaptations in the industrially and medically important fungal genus Aspergillus.</title>
        <authorList>
            <person name="de Vries R.P."/>
            <person name="Riley R."/>
            <person name="Wiebenga A."/>
            <person name="Aguilar-Osorio G."/>
            <person name="Amillis S."/>
            <person name="Uchima C.A."/>
            <person name="Anderluh G."/>
            <person name="Asadollahi M."/>
            <person name="Askin M."/>
            <person name="Barry K."/>
            <person name="Battaglia E."/>
            <person name="Bayram O."/>
            <person name="Benocci T."/>
            <person name="Braus-Stromeyer S.A."/>
            <person name="Caldana C."/>
            <person name="Canovas D."/>
            <person name="Cerqueira G.C."/>
            <person name="Chen F."/>
            <person name="Chen W."/>
            <person name="Choi C."/>
            <person name="Clum A."/>
            <person name="Dos Santos R.A."/>
            <person name="Damasio A.R."/>
            <person name="Diallinas G."/>
            <person name="Emri T."/>
            <person name="Fekete E."/>
            <person name="Flipphi M."/>
            <person name="Freyberg S."/>
            <person name="Gallo A."/>
            <person name="Gournas C."/>
            <person name="Habgood R."/>
            <person name="Hainaut M."/>
            <person name="Harispe M.L."/>
            <person name="Henrissat B."/>
            <person name="Hilden K.S."/>
            <person name="Hope R."/>
            <person name="Hossain A."/>
            <person name="Karabika E."/>
            <person name="Karaffa L."/>
            <person name="Karanyi Z."/>
            <person name="Krasevec N."/>
            <person name="Kuo A."/>
            <person name="Kusch H."/>
            <person name="LaButti K."/>
            <person name="Lagendijk E.L."/>
            <person name="Lapidus A."/>
            <person name="Levasseur A."/>
            <person name="Lindquist E."/>
            <person name="Lipzen A."/>
            <person name="Logrieco A.F."/>
            <person name="MacCabe A."/>
            <person name="Maekelae M.R."/>
            <person name="Malavazi I."/>
            <person name="Melin P."/>
            <person name="Meyer V."/>
            <person name="Mielnichuk N."/>
            <person name="Miskei M."/>
            <person name="Molnar A.P."/>
            <person name="Mule G."/>
            <person name="Ngan C.Y."/>
            <person name="Orejas M."/>
            <person name="Orosz E."/>
            <person name="Ouedraogo J.P."/>
            <person name="Overkamp K.M."/>
            <person name="Park H.-S."/>
            <person name="Perrone G."/>
            <person name="Piumi F."/>
            <person name="Punt P.J."/>
            <person name="Ram A.F."/>
            <person name="Ramon A."/>
            <person name="Rauscher S."/>
            <person name="Record E."/>
            <person name="Riano-Pachon D.M."/>
            <person name="Robert V."/>
            <person name="Roehrig J."/>
            <person name="Ruller R."/>
            <person name="Salamov A."/>
            <person name="Salih N.S."/>
            <person name="Samson R.A."/>
            <person name="Sandor E."/>
            <person name="Sanguinetti M."/>
            <person name="Schuetze T."/>
            <person name="Sepcic K."/>
            <person name="Shelest E."/>
            <person name="Sherlock G."/>
            <person name="Sophianopoulou V."/>
            <person name="Squina F.M."/>
            <person name="Sun H."/>
            <person name="Susca A."/>
            <person name="Todd R.B."/>
            <person name="Tsang A."/>
            <person name="Unkles S.E."/>
            <person name="van de Wiele N."/>
            <person name="van Rossen-Uffink D."/>
            <person name="Oliveira J.V."/>
            <person name="Vesth T.C."/>
            <person name="Visser J."/>
            <person name="Yu J.-H."/>
            <person name="Zhou M."/>
            <person name="Andersen M.R."/>
            <person name="Archer D.B."/>
            <person name="Baker S.E."/>
            <person name="Benoit I."/>
            <person name="Brakhage A.A."/>
            <person name="Braus G.H."/>
            <person name="Fischer R."/>
            <person name="Frisvad J.C."/>
            <person name="Goldman G.H."/>
            <person name="Houbraken J."/>
            <person name="Oakley B."/>
            <person name="Pocsi I."/>
            <person name="Scazzocchio C."/>
            <person name="Seiboth B."/>
            <person name="vanKuyk P.A."/>
            <person name="Wortman J."/>
            <person name="Dyer P.S."/>
            <person name="Grigoriev I.V."/>
        </authorList>
    </citation>
    <scope>NUCLEOTIDE SEQUENCE [LARGE SCALE GENOMIC DNA]</scope>
    <source>
        <strain evidence="2">CBS 593.65</strain>
    </source>
</reference>
<dbReference type="GeneID" id="63755947"/>
<name>A0A1L9TE23_9EURO</name>
<dbReference type="Proteomes" id="UP000184356">
    <property type="component" value="Unassembled WGS sequence"/>
</dbReference>
<dbReference type="VEuPathDB" id="FungiDB:ASPSYDRAFT_1071303"/>
<protein>
    <submittedName>
        <fullName evidence="1">Uncharacterized protein</fullName>
    </submittedName>
</protein>